<feature type="domain" description="Transcription regulator TrmB N-terminal" evidence="2">
    <location>
        <begin position="8"/>
        <end position="74"/>
    </location>
</feature>
<feature type="region of interest" description="Disordered" evidence="1">
    <location>
        <begin position="262"/>
        <end position="285"/>
    </location>
</feature>
<evidence type="ECO:0000259" key="2">
    <source>
        <dbReference type="Pfam" id="PF01978"/>
    </source>
</evidence>
<dbReference type="Pfam" id="PF01978">
    <property type="entry name" value="TrmB"/>
    <property type="match status" value="1"/>
</dbReference>
<sequence>MNGLVRNLTTLGLTEYEARVYAALVGIGEGSARQVHEASGVPRPRVYDIAEGLAARGFITVRRGNPYLYIPAEPAVVIRHLKSAADAAATAAVQDLEALSLDARSKNSPIWYVQGEWSIRRHAESLAAGVTRDLAVVCLDYGEIGEFARLIADASRDHPVSVLLPNGKRGITKPLGDASLYAPKPFCTFFQENVFEKVYCAPLSVDGAAFLLEYIFIADDRVCMIVYREDGVRNAVVITLPFITCVQRQFVNRMIATAERIEGPGGSGGGSVPSRVTGQKEDCGA</sequence>
<dbReference type="PANTHER" id="PTHR34293:SF1">
    <property type="entry name" value="HTH-TYPE TRANSCRIPTIONAL REGULATOR TRMBL2"/>
    <property type="match status" value="1"/>
</dbReference>
<dbReference type="Proteomes" id="UP000824969">
    <property type="component" value="Chromosome"/>
</dbReference>
<reference evidence="3 4" key="1">
    <citation type="submission" date="2019-06" db="EMBL/GenBank/DDBJ databases">
        <title>Complete genome sequence of Methanoculleus chikugoensis strain MG62.</title>
        <authorList>
            <person name="Asakawa S."/>
            <person name="Dianou D."/>
        </authorList>
    </citation>
    <scope>NUCLEOTIDE SEQUENCE [LARGE SCALE GENOMIC DNA]</scope>
    <source>
        <strain evidence="3 4">MG62</strain>
    </source>
</reference>
<evidence type="ECO:0000313" key="3">
    <source>
        <dbReference type="EMBL" id="BBL68192.1"/>
    </source>
</evidence>
<proteinExistence type="predicted"/>
<dbReference type="EMBL" id="AP019781">
    <property type="protein sequence ID" value="BBL68192.1"/>
    <property type="molecule type" value="Genomic_DNA"/>
</dbReference>
<protein>
    <recommendedName>
        <fullName evidence="2">Transcription regulator TrmB N-terminal domain-containing protein</fullName>
    </recommendedName>
</protein>
<accession>A0ABN5XN09</accession>
<dbReference type="RefSeq" id="WP_221056353.1">
    <property type="nucleotide sequence ID" value="NZ_AP019781.1"/>
</dbReference>
<dbReference type="GeneID" id="66130899"/>
<name>A0ABN5XN09_9EURY</name>
<organism evidence="3 4">
    <name type="scientific">Methanoculleus chikugoensis</name>
    <dbReference type="NCBI Taxonomy" id="118126"/>
    <lineage>
        <taxon>Archaea</taxon>
        <taxon>Methanobacteriati</taxon>
        <taxon>Methanobacteriota</taxon>
        <taxon>Stenosarchaea group</taxon>
        <taxon>Methanomicrobia</taxon>
        <taxon>Methanomicrobiales</taxon>
        <taxon>Methanomicrobiaceae</taxon>
        <taxon>Methanoculleus</taxon>
    </lineage>
</organism>
<dbReference type="InterPro" id="IPR051797">
    <property type="entry name" value="TrmB-like"/>
</dbReference>
<evidence type="ECO:0000256" key="1">
    <source>
        <dbReference type="SAM" id="MobiDB-lite"/>
    </source>
</evidence>
<evidence type="ECO:0000313" key="4">
    <source>
        <dbReference type="Proteomes" id="UP000824969"/>
    </source>
</evidence>
<gene>
    <name evidence="3" type="ORF">MchiMG62_13730</name>
</gene>
<dbReference type="InterPro" id="IPR002831">
    <property type="entry name" value="Tscrpt_reg_TrmB_N"/>
</dbReference>
<keyword evidence="4" id="KW-1185">Reference proteome</keyword>
<dbReference type="PANTHER" id="PTHR34293">
    <property type="entry name" value="HTH-TYPE TRANSCRIPTIONAL REGULATOR TRMBL2"/>
    <property type="match status" value="1"/>
</dbReference>